<dbReference type="NCBIfam" id="NF006941">
    <property type="entry name" value="PRK09423.1"/>
    <property type="match status" value="1"/>
</dbReference>
<dbReference type="HOGENOM" id="CLU_044754_1_0_9"/>
<evidence type="ECO:0000256" key="5">
    <source>
        <dbReference type="ARBA" id="ARBA00037918"/>
    </source>
</evidence>
<comment type="caution">
    <text evidence="13">The sequence shown here is derived from an EMBL/GenBank/DDBJ whole genome shotgun (WGS) entry which is preliminary data.</text>
</comment>
<evidence type="ECO:0000256" key="1">
    <source>
        <dbReference type="ARBA" id="ARBA00007358"/>
    </source>
</evidence>
<feature type="binding site" evidence="11">
    <location>
        <position position="139"/>
    </location>
    <ligand>
        <name>NAD(+)</name>
        <dbReference type="ChEBI" id="CHEBI:57540"/>
    </ligand>
</feature>
<feature type="binding site" evidence="11">
    <location>
        <position position="135"/>
    </location>
    <ligand>
        <name>NAD(+)</name>
        <dbReference type="ChEBI" id="CHEBI:57540"/>
    </ligand>
</feature>
<evidence type="ECO:0000256" key="2">
    <source>
        <dbReference type="ARBA" id="ARBA00022723"/>
    </source>
</evidence>
<evidence type="ECO:0000256" key="11">
    <source>
        <dbReference type="PIRSR" id="PIRSR000112-3"/>
    </source>
</evidence>
<proteinExistence type="inferred from homology"/>
<feature type="binding site" evidence="10">
    <location>
        <position position="129"/>
    </location>
    <ligand>
        <name>glycerol</name>
        <dbReference type="ChEBI" id="CHEBI:17754"/>
    </ligand>
</feature>
<dbReference type="CDD" id="cd08170">
    <property type="entry name" value="GlyDH"/>
    <property type="match status" value="1"/>
</dbReference>
<comment type="cofactor">
    <cofactor evidence="9">
        <name>Zn(2+)</name>
        <dbReference type="ChEBI" id="CHEBI:29105"/>
    </cofactor>
    <text evidence="9">Binds 1 zinc ion per subunit.</text>
</comment>
<evidence type="ECO:0000256" key="8">
    <source>
        <dbReference type="ARBA" id="ARBA00049006"/>
    </source>
</evidence>
<sequence length="371" mass="40101">MPRRFKMKKLREMRNPLKYVQGRDALLSFCKETEYMGKNYLFVCSHSAYEACHDKLEQSFEGTDRVRHYEIFGGISSESEIARMRKIVEEQSIDTVVGVGGGSAVDTAKATAFYEKKHIVIIPTVVATDAPCTGLSVIYHDDGSFKEYLFYPTNPDCVLVDSTVIANAPVRFLIAGMGDALGTYFEGRASLRTESPSLENAGIPGAGMVLAKYCYDNLKKYGEAALLACENHVVTKALENIIEACVYLSGVGADNVNVAAAHSFYNGLTSLGGHSAPHGNCVAFGTLVQLCLEGVKKEEFEEVQDFCVAVGLPITLAELGDFSDADLHTIAKNACVPGETIHNLAGDVTETELYDAMIAADALGKKKKGGC</sequence>
<feature type="binding site" evidence="11">
    <location>
        <begin position="102"/>
        <end position="106"/>
    </location>
    <ligand>
        <name>NAD(+)</name>
        <dbReference type="ChEBI" id="CHEBI:57540"/>
    </ligand>
</feature>
<dbReference type="InParanoid" id="C2KVL3"/>
<dbReference type="Proteomes" id="UP000004121">
    <property type="component" value="Unassembled WGS sequence"/>
</dbReference>
<keyword evidence="3 13" id="KW-0560">Oxidoreductase</keyword>
<dbReference type="InterPro" id="IPR016205">
    <property type="entry name" value="Glycerol_DH"/>
</dbReference>
<feature type="binding site" evidence="11">
    <location>
        <position position="133"/>
    </location>
    <ligand>
        <name>NAD(+)</name>
        <dbReference type="ChEBI" id="CHEBI:57540"/>
    </ligand>
</feature>
<evidence type="ECO:0000259" key="12">
    <source>
        <dbReference type="Pfam" id="PF00465"/>
    </source>
</evidence>
<evidence type="ECO:0000313" key="14">
    <source>
        <dbReference type="Proteomes" id="UP000004121"/>
    </source>
</evidence>
<dbReference type="STRING" id="585501.HMPREF6123_0532"/>
<dbReference type="eggNOG" id="COG0371">
    <property type="taxonomic scope" value="Bacteria"/>
</dbReference>
<dbReference type="EC" id="1.1.1.6" evidence="6"/>
<evidence type="ECO:0000256" key="10">
    <source>
        <dbReference type="PIRSR" id="PIRSR000112-2"/>
    </source>
</evidence>
<name>C2KVL3_9FIRM</name>
<dbReference type="EMBL" id="ACKX01000058">
    <property type="protein sequence ID" value="EEJ52187.1"/>
    <property type="molecule type" value="Genomic_DNA"/>
</dbReference>
<dbReference type="InterPro" id="IPR001670">
    <property type="entry name" value="ADH_Fe/GldA"/>
</dbReference>
<dbReference type="PROSITE" id="PS00913">
    <property type="entry name" value="ADH_IRON_1"/>
    <property type="match status" value="1"/>
</dbReference>
<feature type="binding site" evidence="9">
    <location>
        <position position="179"/>
    </location>
    <ligand>
        <name>glycerol</name>
        <dbReference type="ChEBI" id="CHEBI:17754"/>
    </ligand>
</feature>
<keyword evidence="4 11" id="KW-0520">NAD</keyword>
<dbReference type="GO" id="GO:0046872">
    <property type="term" value="F:metal ion binding"/>
    <property type="evidence" value="ECO:0007669"/>
    <property type="project" value="UniProtKB-KW"/>
</dbReference>
<keyword evidence="9" id="KW-0862">Zinc</keyword>
<dbReference type="PANTHER" id="PTHR43616">
    <property type="entry name" value="GLYCEROL DEHYDROGENASE"/>
    <property type="match status" value="1"/>
</dbReference>
<dbReference type="Pfam" id="PF00465">
    <property type="entry name" value="Fe-ADH"/>
    <property type="match status" value="1"/>
</dbReference>
<keyword evidence="2 9" id="KW-0479">Metal-binding</keyword>
<dbReference type="Gene3D" id="1.20.1090.10">
    <property type="entry name" value="Dehydroquinate synthase-like - alpha domain"/>
    <property type="match status" value="1"/>
</dbReference>
<reference evidence="13 14" key="1">
    <citation type="submission" date="2009-04" db="EMBL/GenBank/DDBJ databases">
        <authorList>
            <person name="Qin X."/>
            <person name="Bachman B."/>
            <person name="Battles P."/>
            <person name="Bell A."/>
            <person name="Bess C."/>
            <person name="Bickham C."/>
            <person name="Chaboub L."/>
            <person name="Chen D."/>
            <person name="Coyle M."/>
            <person name="Deiros D.R."/>
            <person name="Dinh H."/>
            <person name="Forbes L."/>
            <person name="Fowler G."/>
            <person name="Francisco L."/>
            <person name="Fu Q."/>
            <person name="Gubbala S."/>
            <person name="Hale W."/>
            <person name="Han Y."/>
            <person name="Hemphill L."/>
            <person name="Highlander S.K."/>
            <person name="Hirani K."/>
            <person name="Hogues M."/>
            <person name="Jackson L."/>
            <person name="Jakkamsetti A."/>
            <person name="Javaid M."/>
            <person name="Jiang H."/>
            <person name="Korchina V."/>
            <person name="Kovar C."/>
            <person name="Lara F."/>
            <person name="Lee S."/>
            <person name="Mata R."/>
            <person name="Mathew T."/>
            <person name="Moen C."/>
            <person name="Morales K."/>
            <person name="Munidasa M."/>
            <person name="Nazareth L."/>
            <person name="Ngo R."/>
            <person name="Nguyen L."/>
            <person name="Okwuonu G."/>
            <person name="Ongeri F."/>
            <person name="Patil S."/>
            <person name="Petrosino J."/>
            <person name="Pham C."/>
            <person name="Pham P."/>
            <person name="Pu L.-L."/>
            <person name="Puazo M."/>
            <person name="Raj R."/>
            <person name="Reid J."/>
            <person name="Rouhana J."/>
            <person name="Saada N."/>
            <person name="Shang Y."/>
            <person name="Simmons D."/>
            <person name="Thornton R."/>
            <person name="Warren J."/>
            <person name="Weissenberger G."/>
            <person name="Zhang J."/>
            <person name="Zhang L."/>
            <person name="Zhou C."/>
            <person name="Zhu D."/>
            <person name="Muzny D."/>
            <person name="Worley K."/>
            <person name="Gibbs R."/>
        </authorList>
    </citation>
    <scope>NUCLEOTIDE SEQUENCE [LARGE SCALE GENOMIC DNA]</scope>
    <source>
        <strain evidence="13 14">F0268</strain>
    </source>
</reference>
<organism evidence="13 14">
    <name type="scientific">Oribacterium sinus F0268</name>
    <dbReference type="NCBI Taxonomy" id="585501"/>
    <lineage>
        <taxon>Bacteria</taxon>
        <taxon>Bacillati</taxon>
        <taxon>Bacillota</taxon>
        <taxon>Clostridia</taxon>
        <taxon>Lachnospirales</taxon>
        <taxon>Lachnospiraceae</taxon>
        <taxon>Oribacterium</taxon>
    </lineage>
</organism>
<dbReference type="PIRSF" id="PIRSF000112">
    <property type="entry name" value="Glycerol_dehydrogenase"/>
    <property type="match status" value="1"/>
</dbReference>
<dbReference type="GO" id="GO:0008888">
    <property type="term" value="F:glycerol dehydrogenase (NAD+) activity"/>
    <property type="evidence" value="ECO:0007669"/>
    <property type="project" value="UniProtKB-EC"/>
</dbReference>
<dbReference type="PANTHER" id="PTHR43616:SF5">
    <property type="entry name" value="GLYCEROL DEHYDROGENASE 1"/>
    <property type="match status" value="1"/>
</dbReference>
<evidence type="ECO:0000256" key="3">
    <source>
        <dbReference type="ARBA" id="ARBA00023002"/>
    </source>
</evidence>
<protein>
    <recommendedName>
        <fullName evidence="7">Glycerol dehydrogenase</fullName>
        <ecNumber evidence="6">1.1.1.6</ecNumber>
    </recommendedName>
</protein>
<dbReference type="AlphaFoldDB" id="C2KVL3"/>
<feature type="domain" description="Alcohol dehydrogenase iron-type/glycerol dehydrogenase GldA" evidence="12">
    <location>
        <begin position="16"/>
        <end position="161"/>
    </location>
</feature>
<dbReference type="InterPro" id="IPR018211">
    <property type="entry name" value="ADH_Fe_CS"/>
</dbReference>
<dbReference type="SUPFAM" id="SSF56796">
    <property type="entry name" value="Dehydroquinate synthase-like"/>
    <property type="match status" value="1"/>
</dbReference>
<evidence type="ECO:0000256" key="6">
    <source>
        <dbReference type="ARBA" id="ARBA00039147"/>
    </source>
</evidence>
<keyword evidence="14" id="KW-1185">Reference proteome</keyword>
<evidence type="ECO:0000313" key="13">
    <source>
        <dbReference type="EMBL" id="EEJ52187.1"/>
    </source>
</evidence>
<comment type="similarity">
    <text evidence="1">Belongs to the iron-containing alcohol dehydrogenase family.</text>
</comment>
<accession>C2KVL3</accession>
<evidence type="ECO:0000256" key="9">
    <source>
        <dbReference type="PIRSR" id="PIRSR000112-1"/>
    </source>
</evidence>
<feature type="binding site" evidence="9">
    <location>
        <position position="262"/>
    </location>
    <ligand>
        <name>glycerol</name>
        <dbReference type="ChEBI" id="CHEBI:17754"/>
    </ligand>
</feature>
<evidence type="ECO:0000256" key="7">
    <source>
        <dbReference type="ARBA" id="ARBA00040132"/>
    </source>
</evidence>
<feature type="binding site" evidence="9">
    <location>
        <position position="278"/>
    </location>
    <ligand>
        <name>glycerol</name>
        <dbReference type="ChEBI" id="CHEBI:17754"/>
    </ligand>
</feature>
<dbReference type="Gene3D" id="3.40.50.1970">
    <property type="match status" value="1"/>
</dbReference>
<comment type="pathway">
    <text evidence="5">Polyol metabolism; glycerol fermentation; glycerone phosphate from glycerol (oxidative route): step 1/2.</text>
</comment>
<comment type="catalytic activity">
    <reaction evidence="8">
        <text>glycerol + NAD(+) = dihydroxyacetone + NADH + H(+)</text>
        <dbReference type="Rhea" id="RHEA:13769"/>
        <dbReference type="ChEBI" id="CHEBI:15378"/>
        <dbReference type="ChEBI" id="CHEBI:16016"/>
        <dbReference type="ChEBI" id="CHEBI:17754"/>
        <dbReference type="ChEBI" id="CHEBI:57540"/>
        <dbReference type="ChEBI" id="CHEBI:57945"/>
        <dbReference type="EC" id="1.1.1.6"/>
    </reaction>
</comment>
<gene>
    <name evidence="13" type="primary">gldA</name>
    <name evidence="13" type="ORF">HMPREF6123_0532</name>
</gene>
<evidence type="ECO:0000256" key="4">
    <source>
        <dbReference type="ARBA" id="ARBA00023027"/>
    </source>
</evidence>